<dbReference type="GO" id="GO:0004497">
    <property type="term" value="F:monooxygenase activity"/>
    <property type="evidence" value="ECO:0007669"/>
    <property type="project" value="UniProtKB-ARBA"/>
</dbReference>
<dbReference type="Pfam" id="PF13806">
    <property type="entry name" value="Rieske_2"/>
    <property type="match status" value="1"/>
</dbReference>
<comment type="caution">
    <text evidence="9">The sequence shown here is derived from an EMBL/GenBank/DDBJ whole genome shotgun (WGS) entry which is preliminary data.</text>
</comment>
<accession>A0AA44US65</accession>
<dbReference type="GO" id="GO:0042128">
    <property type="term" value="P:nitrate assimilation"/>
    <property type="evidence" value="ECO:0007669"/>
    <property type="project" value="UniProtKB-KW"/>
</dbReference>
<proteinExistence type="predicted"/>
<dbReference type="SUPFAM" id="SSF50022">
    <property type="entry name" value="ISP domain"/>
    <property type="match status" value="1"/>
</dbReference>
<dbReference type="GO" id="GO:0051537">
    <property type="term" value="F:2 iron, 2 sulfur cluster binding"/>
    <property type="evidence" value="ECO:0007669"/>
    <property type="project" value="UniProtKB-KW"/>
</dbReference>
<dbReference type="GO" id="GO:0046872">
    <property type="term" value="F:metal ion binding"/>
    <property type="evidence" value="ECO:0007669"/>
    <property type="project" value="UniProtKB-KW"/>
</dbReference>
<evidence type="ECO:0000256" key="4">
    <source>
        <dbReference type="ARBA" id="ARBA00023004"/>
    </source>
</evidence>
<dbReference type="GO" id="GO:0008942">
    <property type="term" value="F:nitrite reductase [NAD(P)H] activity"/>
    <property type="evidence" value="ECO:0007669"/>
    <property type="project" value="InterPro"/>
</dbReference>
<dbReference type="RefSeq" id="WP_100879730.1">
    <property type="nucleotide sequence ID" value="NZ_JBICSI010000006.1"/>
</dbReference>
<dbReference type="PANTHER" id="PTHR40562">
    <property type="match status" value="1"/>
</dbReference>
<evidence type="ECO:0000313" key="9">
    <source>
        <dbReference type="EMBL" id="PKB32612.1"/>
    </source>
</evidence>
<sequence length="132" mass="13442">MTTRLDATTTTTAAPAPAGTEPTGWLTVCPVDRLQPGRGAAALVGDTQVALFRLADGSVYALGNIDPFTGAAVVSRGIVGDRGGEPTVASPLYKQVFALRDGRCLDGADGDAVSLPAFAVRVMGDALQVGLR</sequence>
<protein>
    <submittedName>
        <fullName evidence="9">Nitrite reductase (NADH) small subunit</fullName>
    </submittedName>
</protein>
<evidence type="ECO:0000256" key="5">
    <source>
        <dbReference type="ARBA" id="ARBA00023014"/>
    </source>
</evidence>
<dbReference type="EMBL" id="PHUJ01000003">
    <property type="protein sequence ID" value="PKB32612.1"/>
    <property type="molecule type" value="Genomic_DNA"/>
</dbReference>
<dbReference type="Proteomes" id="UP000232453">
    <property type="component" value="Unassembled WGS sequence"/>
</dbReference>
<evidence type="ECO:0000256" key="2">
    <source>
        <dbReference type="ARBA" id="ARBA00022723"/>
    </source>
</evidence>
<feature type="region of interest" description="Disordered" evidence="7">
    <location>
        <begin position="1"/>
        <end position="22"/>
    </location>
</feature>
<evidence type="ECO:0000313" key="10">
    <source>
        <dbReference type="Proteomes" id="UP000232453"/>
    </source>
</evidence>
<keyword evidence="6" id="KW-0534">Nitrate assimilation</keyword>
<dbReference type="InterPro" id="IPR017941">
    <property type="entry name" value="Rieske_2Fe-2S"/>
</dbReference>
<dbReference type="Gene3D" id="2.102.10.10">
    <property type="entry name" value="Rieske [2Fe-2S] iron-sulphur domain"/>
    <property type="match status" value="1"/>
</dbReference>
<dbReference type="PROSITE" id="PS51300">
    <property type="entry name" value="NIRD"/>
    <property type="match status" value="1"/>
</dbReference>
<dbReference type="AlphaFoldDB" id="A0AA44US65"/>
<dbReference type="InterPro" id="IPR036922">
    <property type="entry name" value="Rieske_2Fe-2S_sf"/>
</dbReference>
<gene>
    <name evidence="9" type="ORF">ATL51_4345</name>
</gene>
<keyword evidence="1" id="KW-0001">2Fe-2S</keyword>
<dbReference type="GO" id="GO:0016705">
    <property type="term" value="F:oxidoreductase activity, acting on paired donors, with incorporation or reduction of molecular oxygen"/>
    <property type="evidence" value="ECO:0007669"/>
    <property type="project" value="UniProtKB-ARBA"/>
</dbReference>
<keyword evidence="2" id="KW-0479">Metal-binding</keyword>
<evidence type="ECO:0000259" key="8">
    <source>
        <dbReference type="PROSITE" id="PS51296"/>
    </source>
</evidence>
<dbReference type="CDD" id="cd03529">
    <property type="entry name" value="Rieske_NirD"/>
    <property type="match status" value="1"/>
</dbReference>
<name>A0AA44US65_PSEA5</name>
<dbReference type="InterPro" id="IPR012748">
    <property type="entry name" value="Rieske-like_NirD"/>
</dbReference>
<evidence type="ECO:0000256" key="3">
    <source>
        <dbReference type="ARBA" id="ARBA00023002"/>
    </source>
</evidence>
<reference evidence="9 10" key="1">
    <citation type="submission" date="2017-11" db="EMBL/GenBank/DDBJ databases">
        <title>Sequencing the genomes of 1000 actinobacteria strains.</title>
        <authorList>
            <person name="Klenk H.-P."/>
        </authorList>
    </citation>
    <scope>NUCLEOTIDE SEQUENCE [LARGE SCALE GENOMIC DNA]</scope>
    <source>
        <strain evidence="9 10">DSM 44104</strain>
    </source>
</reference>
<organism evidence="9 10">
    <name type="scientific">Pseudonocardia alni</name>
    <name type="common">Amycolata alni</name>
    <dbReference type="NCBI Taxonomy" id="33907"/>
    <lineage>
        <taxon>Bacteria</taxon>
        <taxon>Bacillati</taxon>
        <taxon>Actinomycetota</taxon>
        <taxon>Actinomycetes</taxon>
        <taxon>Pseudonocardiales</taxon>
        <taxon>Pseudonocardiaceae</taxon>
        <taxon>Pseudonocardia</taxon>
    </lineage>
</organism>
<evidence type="ECO:0000256" key="7">
    <source>
        <dbReference type="SAM" id="MobiDB-lite"/>
    </source>
</evidence>
<keyword evidence="3" id="KW-0560">Oxidoreductase</keyword>
<dbReference type="PROSITE" id="PS51296">
    <property type="entry name" value="RIESKE"/>
    <property type="match status" value="1"/>
</dbReference>
<evidence type="ECO:0000256" key="6">
    <source>
        <dbReference type="ARBA" id="ARBA00023063"/>
    </source>
</evidence>
<dbReference type="InterPro" id="IPR017881">
    <property type="entry name" value="NirD"/>
</dbReference>
<dbReference type="PANTHER" id="PTHR40562:SF1">
    <property type="entry name" value="NITRITE REDUCTASE (NADH) SMALL SUBUNIT"/>
    <property type="match status" value="1"/>
</dbReference>
<feature type="domain" description="Rieske" evidence="8">
    <location>
        <begin position="26"/>
        <end position="129"/>
    </location>
</feature>
<evidence type="ECO:0000256" key="1">
    <source>
        <dbReference type="ARBA" id="ARBA00022714"/>
    </source>
</evidence>
<keyword evidence="4" id="KW-0408">Iron</keyword>
<dbReference type="NCBIfam" id="TIGR02378">
    <property type="entry name" value="nirD_assim_sml"/>
    <property type="match status" value="1"/>
</dbReference>
<keyword evidence="5" id="KW-0411">Iron-sulfur</keyword>